<reference evidence="1 2" key="1">
    <citation type="journal article" date="2021" name="Commun. Biol.">
        <title>The genome of Shorea leprosula (Dipterocarpaceae) highlights the ecological relevance of drought in aseasonal tropical rainforests.</title>
        <authorList>
            <person name="Ng K.K.S."/>
            <person name="Kobayashi M.J."/>
            <person name="Fawcett J.A."/>
            <person name="Hatakeyama M."/>
            <person name="Paape T."/>
            <person name="Ng C.H."/>
            <person name="Ang C.C."/>
            <person name="Tnah L.H."/>
            <person name="Lee C.T."/>
            <person name="Nishiyama T."/>
            <person name="Sese J."/>
            <person name="O'Brien M.J."/>
            <person name="Copetti D."/>
            <person name="Mohd Noor M.I."/>
            <person name="Ong R.C."/>
            <person name="Putra M."/>
            <person name="Sireger I.Z."/>
            <person name="Indrioko S."/>
            <person name="Kosugi Y."/>
            <person name="Izuno A."/>
            <person name="Isagi Y."/>
            <person name="Lee S.L."/>
            <person name="Shimizu K.K."/>
        </authorList>
    </citation>
    <scope>NUCLEOTIDE SEQUENCE [LARGE SCALE GENOMIC DNA]</scope>
    <source>
        <strain evidence="1">214</strain>
    </source>
</reference>
<proteinExistence type="predicted"/>
<dbReference type="Proteomes" id="UP001054252">
    <property type="component" value="Unassembled WGS sequence"/>
</dbReference>
<keyword evidence="2" id="KW-1185">Reference proteome</keyword>
<protein>
    <submittedName>
        <fullName evidence="1">Uncharacterized protein</fullName>
    </submittedName>
</protein>
<comment type="caution">
    <text evidence="1">The sequence shown here is derived from an EMBL/GenBank/DDBJ whole genome shotgun (WGS) entry which is preliminary data.</text>
</comment>
<dbReference type="EMBL" id="BPVZ01000032">
    <property type="protein sequence ID" value="GKV10512.1"/>
    <property type="molecule type" value="Genomic_DNA"/>
</dbReference>
<organism evidence="1 2">
    <name type="scientific">Rubroshorea leprosula</name>
    <dbReference type="NCBI Taxonomy" id="152421"/>
    <lineage>
        <taxon>Eukaryota</taxon>
        <taxon>Viridiplantae</taxon>
        <taxon>Streptophyta</taxon>
        <taxon>Embryophyta</taxon>
        <taxon>Tracheophyta</taxon>
        <taxon>Spermatophyta</taxon>
        <taxon>Magnoliopsida</taxon>
        <taxon>eudicotyledons</taxon>
        <taxon>Gunneridae</taxon>
        <taxon>Pentapetalae</taxon>
        <taxon>rosids</taxon>
        <taxon>malvids</taxon>
        <taxon>Malvales</taxon>
        <taxon>Dipterocarpaceae</taxon>
        <taxon>Rubroshorea</taxon>
    </lineage>
</organism>
<name>A0AAV5JAH0_9ROSI</name>
<evidence type="ECO:0000313" key="2">
    <source>
        <dbReference type="Proteomes" id="UP001054252"/>
    </source>
</evidence>
<gene>
    <name evidence="1" type="ORF">SLEP1_g21862</name>
</gene>
<accession>A0AAV5JAH0</accession>
<sequence>MRAGKADFNCFSSEEPVGICLTVYQHEPGMLPVSRQDMNGS</sequence>
<dbReference type="AlphaFoldDB" id="A0AAV5JAH0"/>
<evidence type="ECO:0000313" key="1">
    <source>
        <dbReference type="EMBL" id="GKV10512.1"/>
    </source>
</evidence>